<protein>
    <submittedName>
        <fullName evidence="2">Uncharacterized protein</fullName>
    </submittedName>
</protein>
<feature type="compositionally biased region" description="Low complexity" evidence="1">
    <location>
        <begin position="23"/>
        <end position="39"/>
    </location>
</feature>
<reference evidence="2 3" key="1">
    <citation type="submission" date="2021-06" db="EMBL/GenBank/DDBJ databases">
        <authorList>
            <person name="Palmer J.M."/>
        </authorList>
    </citation>
    <scope>NUCLEOTIDE SEQUENCE [LARGE SCALE GENOMIC DNA]</scope>
    <source>
        <strain evidence="2 3">XR_2019</strain>
        <tissue evidence="2">Muscle</tissue>
    </source>
</reference>
<dbReference type="EMBL" id="JAHRIM010090096">
    <property type="protein sequence ID" value="MEQ2276524.1"/>
    <property type="molecule type" value="Genomic_DNA"/>
</dbReference>
<name>A0ABV0X5C5_9TELE</name>
<evidence type="ECO:0000313" key="3">
    <source>
        <dbReference type="Proteomes" id="UP001444071"/>
    </source>
</evidence>
<comment type="caution">
    <text evidence="2">The sequence shown here is derived from an EMBL/GenBank/DDBJ whole genome shotgun (WGS) entry which is preliminary data.</text>
</comment>
<dbReference type="Proteomes" id="UP001444071">
    <property type="component" value="Unassembled WGS sequence"/>
</dbReference>
<sequence length="91" mass="9889">MASRRQSSAPSTFKNTSTDAKSSKSVSNGGKANNNAAGKKTVKSSGTIVKSRYLQSAEKTSLSKVIQFVSSLFVFLELFFNKVIHICCMYI</sequence>
<keyword evidence="3" id="KW-1185">Reference proteome</keyword>
<proteinExistence type="predicted"/>
<organism evidence="2 3">
    <name type="scientific">Xenotaenia resolanae</name>
    <dbReference type="NCBI Taxonomy" id="208358"/>
    <lineage>
        <taxon>Eukaryota</taxon>
        <taxon>Metazoa</taxon>
        <taxon>Chordata</taxon>
        <taxon>Craniata</taxon>
        <taxon>Vertebrata</taxon>
        <taxon>Euteleostomi</taxon>
        <taxon>Actinopterygii</taxon>
        <taxon>Neopterygii</taxon>
        <taxon>Teleostei</taxon>
        <taxon>Neoteleostei</taxon>
        <taxon>Acanthomorphata</taxon>
        <taxon>Ovalentaria</taxon>
        <taxon>Atherinomorphae</taxon>
        <taxon>Cyprinodontiformes</taxon>
        <taxon>Goodeidae</taxon>
        <taxon>Xenotaenia</taxon>
    </lineage>
</organism>
<feature type="region of interest" description="Disordered" evidence="1">
    <location>
        <begin position="1"/>
        <end position="44"/>
    </location>
</feature>
<gene>
    <name evidence="2" type="ORF">XENORESO_004305</name>
</gene>
<evidence type="ECO:0000313" key="2">
    <source>
        <dbReference type="EMBL" id="MEQ2276524.1"/>
    </source>
</evidence>
<accession>A0ABV0X5C5</accession>
<feature type="compositionally biased region" description="Polar residues" evidence="1">
    <location>
        <begin position="1"/>
        <end position="19"/>
    </location>
</feature>
<evidence type="ECO:0000256" key="1">
    <source>
        <dbReference type="SAM" id="MobiDB-lite"/>
    </source>
</evidence>